<dbReference type="VEuPathDB" id="FungiDB:PSTT_09952"/>
<gene>
    <name evidence="1" type="ORF">PSHT_16373</name>
</gene>
<sequence length="174" mass="19702">MMGEKPQVALECTGRQSSVRTAIFPRRCFLALFILRKKEHSVSTTADPLDFPSHSACLSGKSTLQSVKFAARCSWIGCGQNEQMFPHTYMFENQIDVQFHYLEGGLMSQLSTFFFLIICLVPIKRTDTENLLDFGMRINIQKQSNWFPLEEAVEAFHTSANPESGSIKVQIVDL</sequence>
<dbReference type="Proteomes" id="UP000238274">
    <property type="component" value="Unassembled WGS sequence"/>
</dbReference>
<dbReference type="OrthoDB" id="2148442at2759"/>
<dbReference type="EMBL" id="PKSM01000517">
    <property type="protein sequence ID" value="POV94184.1"/>
    <property type="molecule type" value="Genomic_DNA"/>
</dbReference>
<evidence type="ECO:0000313" key="1">
    <source>
        <dbReference type="EMBL" id="POV94184.1"/>
    </source>
</evidence>
<name>A0A2S4UAJ0_9BASI</name>
<reference evidence="2" key="3">
    <citation type="journal article" date="2018" name="Mol. Plant Microbe Interact.">
        <title>Genome sequence resources for the wheat stripe rust pathogen (Puccinia striiformis f. sp. tritici) and the barley stripe rust pathogen (Puccinia striiformis f. sp. hordei).</title>
        <authorList>
            <person name="Xia C."/>
            <person name="Wang M."/>
            <person name="Yin C."/>
            <person name="Cornejo O.E."/>
            <person name="Hulbert S.H."/>
            <person name="Chen X."/>
        </authorList>
    </citation>
    <scope>NUCLEOTIDE SEQUENCE [LARGE SCALE GENOMIC DNA]</scope>
    <source>
        <strain evidence="2">93TX-2</strain>
    </source>
</reference>
<reference evidence="1 2" key="1">
    <citation type="submission" date="2017-12" db="EMBL/GenBank/DDBJ databases">
        <title>Gene loss provides genomic basis for host adaptation in cereal stripe rust fungi.</title>
        <authorList>
            <person name="Xia C."/>
        </authorList>
    </citation>
    <scope>NUCLEOTIDE SEQUENCE [LARGE SCALE GENOMIC DNA]</scope>
    <source>
        <strain evidence="1 2">93TX-2</strain>
    </source>
</reference>
<comment type="caution">
    <text evidence="1">The sequence shown here is derived from an EMBL/GenBank/DDBJ whole genome shotgun (WGS) entry which is preliminary data.</text>
</comment>
<accession>A0A2S4UAJ0</accession>
<organism evidence="1 2">
    <name type="scientific">Puccinia striiformis</name>
    <dbReference type="NCBI Taxonomy" id="27350"/>
    <lineage>
        <taxon>Eukaryota</taxon>
        <taxon>Fungi</taxon>
        <taxon>Dikarya</taxon>
        <taxon>Basidiomycota</taxon>
        <taxon>Pucciniomycotina</taxon>
        <taxon>Pucciniomycetes</taxon>
        <taxon>Pucciniales</taxon>
        <taxon>Pucciniaceae</taxon>
        <taxon>Puccinia</taxon>
    </lineage>
</organism>
<dbReference type="AlphaFoldDB" id="A0A2S4UAJ0"/>
<protein>
    <recommendedName>
        <fullName evidence="3">Alcohol dehydrogenase-like C-terminal domain-containing protein</fullName>
    </recommendedName>
</protein>
<reference evidence="2" key="2">
    <citation type="journal article" date="2018" name="BMC Genomics">
        <title>Genomic insights into host adaptation between the wheat stripe rust pathogen (Puccinia striiformis f. sp. tritici) and the barley stripe rust pathogen (Puccinia striiformis f. sp. hordei).</title>
        <authorList>
            <person name="Xia C."/>
            <person name="Wang M."/>
            <person name="Yin C."/>
            <person name="Cornejo O.E."/>
            <person name="Hulbert S.H."/>
            <person name="Chen X."/>
        </authorList>
    </citation>
    <scope>NUCLEOTIDE SEQUENCE [LARGE SCALE GENOMIC DNA]</scope>
    <source>
        <strain evidence="2">93TX-2</strain>
    </source>
</reference>
<dbReference type="VEuPathDB" id="FungiDB:PSHT_16373"/>
<proteinExistence type="predicted"/>
<evidence type="ECO:0000313" key="2">
    <source>
        <dbReference type="Proteomes" id="UP000238274"/>
    </source>
</evidence>
<evidence type="ECO:0008006" key="3">
    <source>
        <dbReference type="Google" id="ProtNLM"/>
    </source>
</evidence>
<keyword evidence="2" id="KW-1185">Reference proteome</keyword>